<reference evidence="8 9" key="1">
    <citation type="journal article" date="2015" name="Genome Announc.">
        <title>Complete Genome Sequence of Corynebacterium camporealensis DSM 44610, Isolated from the Milk of a Manchega Sheep with Subclinical Mastitis.</title>
        <authorList>
            <person name="Ruckert C."/>
            <person name="Albersmeier A."/>
            <person name="Winkler A."/>
            <person name="Tauch A."/>
        </authorList>
    </citation>
    <scope>NUCLEOTIDE SEQUENCE [LARGE SCALE GENOMIC DNA]</scope>
    <source>
        <strain evidence="8 9">DSM 44610</strain>
    </source>
</reference>
<evidence type="ECO:0000256" key="5">
    <source>
        <dbReference type="ARBA" id="ARBA00023136"/>
    </source>
</evidence>
<keyword evidence="9" id="KW-1185">Reference proteome</keyword>
<dbReference type="AlphaFoldDB" id="A0A0F6QZE1"/>
<keyword evidence="5 6" id="KW-0472">Membrane</keyword>
<organism evidence="8 9">
    <name type="scientific">Corynebacterium camporealensis</name>
    <dbReference type="NCBI Taxonomy" id="161896"/>
    <lineage>
        <taxon>Bacteria</taxon>
        <taxon>Bacillati</taxon>
        <taxon>Actinomycetota</taxon>
        <taxon>Actinomycetes</taxon>
        <taxon>Mycobacteriales</taxon>
        <taxon>Corynebacteriaceae</taxon>
        <taxon>Corynebacterium</taxon>
    </lineage>
</organism>
<dbReference type="EMBL" id="CP011311">
    <property type="protein sequence ID" value="AKE39783.1"/>
    <property type="molecule type" value="Genomic_DNA"/>
</dbReference>
<keyword evidence="4 6" id="KW-1133">Transmembrane helix</keyword>
<proteinExistence type="predicted"/>
<dbReference type="HOGENOM" id="CLU_120964_1_2_11"/>
<keyword evidence="2" id="KW-1003">Cell membrane</keyword>
<name>A0A0F6QZE1_9CORY</name>
<evidence type="ECO:0000256" key="2">
    <source>
        <dbReference type="ARBA" id="ARBA00022475"/>
    </source>
</evidence>
<feature type="domain" description="DUF3817" evidence="7">
    <location>
        <begin position="17"/>
        <end position="104"/>
    </location>
</feature>
<sequence length="115" mass="13027">MTNSVHPERQDRIRGPLKFFQIAATITGLFLIALVIRMILQYIVGMDIPDWATIIAQAHGIAYMVYLLSILILGPRALWPVGKLFTTALAGVVPFFSFYMERKRSAEVKEQFQLA</sequence>
<evidence type="ECO:0000256" key="4">
    <source>
        <dbReference type="ARBA" id="ARBA00022989"/>
    </source>
</evidence>
<feature type="transmembrane region" description="Helical" evidence="6">
    <location>
        <begin position="52"/>
        <end position="72"/>
    </location>
</feature>
<dbReference type="InterPro" id="IPR023845">
    <property type="entry name" value="DUF3817_TM"/>
</dbReference>
<evidence type="ECO:0000256" key="1">
    <source>
        <dbReference type="ARBA" id="ARBA00004651"/>
    </source>
</evidence>
<feature type="transmembrane region" description="Helical" evidence="6">
    <location>
        <begin position="20"/>
        <end position="40"/>
    </location>
</feature>
<dbReference type="RefSeq" id="WP_035107215.1">
    <property type="nucleotide sequence ID" value="NZ_CP011311.1"/>
</dbReference>
<keyword evidence="3 6" id="KW-0812">Transmembrane</keyword>
<dbReference type="Pfam" id="PF12823">
    <property type="entry name" value="DUF3817"/>
    <property type="match status" value="1"/>
</dbReference>
<protein>
    <submittedName>
        <fullName evidence="8">Integral membrane protein</fullName>
    </submittedName>
</protein>
<accession>A0A0F6QZE1</accession>
<evidence type="ECO:0000256" key="6">
    <source>
        <dbReference type="SAM" id="Phobius"/>
    </source>
</evidence>
<feature type="transmembrane region" description="Helical" evidence="6">
    <location>
        <begin position="78"/>
        <end position="99"/>
    </location>
</feature>
<evidence type="ECO:0000313" key="8">
    <source>
        <dbReference type="EMBL" id="AKE39783.1"/>
    </source>
</evidence>
<comment type="subcellular location">
    <subcellularLocation>
        <location evidence="1">Cell membrane</location>
        <topology evidence="1">Multi-pass membrane protein</topology>
    </subcellularLocation>
</comment>
<dbReference type="PANTHER" id="PTHR40077:SF2">
    <property type="entry name" value="MEMBRANE PROTEIN"/>
    <property type="match status" value="1"/>
</dbReference>
<evidence type="ECO:0000313" key="9">
    <source>
        <dbReference type="Proteomes" id="UP000033566"/>
    </source>
</evidence>
<dbReference type="PATRIC" id="fig|161896.4.peg.1799"/>
<dbReference type="KEGG" id="ccj:UL81_09195"/>
<dbReference type="NCBIfam" id="TIGR03954">
    <property type="entry name" value="integ_memb_HG"/>
    <property type="match status" value="1"/>
</dbReference>
<evidence type="ECO:0000259" key="7">
    <source>
        <dbReference type="Pfam" id="PF12823"/>
    </source>
</evidence>
<dbReference type="GO" id="GO:0005886">
    <property type="term" value="C:plasma membrane"/>
    <property type="evidence" value="ECO:0007669"/>
    <property type="project" value="UniProtKB-SubCell"/>
</dbReference>
<gene>
    <name evidence="8" type="ORF">UL81_09195</name>
</gene>
<evidence type="ECO:0000256" key="3">
    <source>
        <dbReference type="ARBA" id="ARBA00022692"/>
    </source>
</evidence>
<dbReference type="PANTHER" id="PTHR40077">
    <property type="entry name" value="MEMBRANE PROTEIN-RELATED"/>
    <property type="match status" value="1"/>
</dbReference>
<dbReference type="OrthoDB" id="9342687at2"/>
<dbReference type="Proteomes" id="UP000033566">
    <property type="component" value="Chromosome"/>
</dbReference>